<dbReference type="Proteomes" id="UP001497680">
    <property type="component" value="Unassembled WGS sequence"/>
</dbReference>
<sequence length="134" mass="14669">MSGSKSKPLPPQAVTELAKVASWLQSEEADFQYANNINICNNKEGLTTAANDLIKQFATEITPASSENRVTAIHFSNPAIVPVERGWTVYMIPVCVVGDTAVVEGRELNEGFYYHLEGNTQVSGDFFAVLMLSR</sequence>
<protein>
    <submittedName>
        <fullName evidence="1">Uncharacterized protein</fullName>
    </submittedName>
</protein>
<evidence type="ECO:0000313" key="2">
    <source>
        <dbReference type="Proteomes" id="UP001497680"/>
    </source>
</evidence>
<keyword evidence="2" id="KW-1185">Reference proteome</keyword>
<gene>
    <name evidence="1" type="ORF">F4821DRAFT_233140</name>
</gene>
<proteinExistence type="predicted"/>
<dbReference type="EMBL" id="MU394299">
    <property type="protein sequence ID" value="KAI6088857.1"/>
    <property type="molecule type" value="Genomic_DNA"/>
</dbReference>
<reference evidence="1 2" key="1">
    <citation type="journal article" date="2022" name="New Phytol.">
        <title>Ecological generalism drives hyperdiversity of secondary metabolite gene clusters in xylarialean endophytes.</title>
        <authorList>
            <person name="Franco M.E.E."/>
            <person name="Wisecaver J.H."/>
            <person name="Arnold A.E."/>
            <person name="Ju Y.M."/>
            <person name="Slot J.C."/>
            <person name="Ahrendt S."/>
            <person name="Moore L.P."/>
            <person name="Eastman K.E."/>
            <person name="Scott K."/>
            <person name="Konkel Z."/>
            <person name="Mondo S.J."/>
            <person name="Kuo A."/>
            <person name="Hayes R.D."/>
            <person name="Haridas S."/>
            <person name="Andreopoulos B."/>
            <person name="Riley R."/>
            <person name="LaButti K."/>
            <person name="Pangilinan J."/>
            <person name="Lipzen A."/>
            <person name="Amirebrahimi M."/>
            <person name="Yan J."/>
            <person name="Adam C."/>
            <person name="Keymanesh K."/>
            <person name="Ng V."/>
            <person name="Louie K."/>
            <person name="Northen T."/>
            <person name="Drula E."/>
            <person name="Henrissat B."/>
            <person name="Hsieh H.M."/>
            <person name="Youens-Clark K."/>
            <person name="Lutzoni F."/>
            <person name="Miadlikowska J."/>
            <person name="Eastwood D.C."/>
            <person name="Hamelin R.C."/>
            <person name="Grigoriev I.V."/>
            <person name="U'Ren J.M."/>
        </authorList>
    </citation>
    <scope>NUCLEOTIDE SEQUENCE [LARGE SCALE GENOMIC DNA]</scope>
    <source>
        <strain evidence="1 2">ER1909</strain>
    </source>
</reference>
<name>A0ACC0D8H5_9PEZI</name>
<comment type="caution">
    <text evidence="1">The sequence shown here is derived from an EMBL/GenBank/DDBJ whole genome shotgun (WGS) entry which is preliminary data.</text>
</comment>
<evidence type="ECO:0000313" key="1">
    <source>
        <dbReference type="EMBL" id="KAI6088857.1"/>
    </source>
</evidence>
<accession>A0ACC0D8H5</accession>
<organism evidence="1 2">
    <name type="scientific">Hypoxylon rubiginosum</name>
    <dbReference type="NCBI Taxonomy" id="110542"/>
    <lineage>
        <taxon>Eukaryota</taxon>
        <taxon>Fungi</taxon>
        <taxon>Dikarya</taxon>
        <taxon>Ascomycota</taxon>
        <taxon>Pezizomycotina</taxon>
        <taxon>Sordariomycetes</taxon>
        <taxon>Xylariomycetidae</taxon>
        <taxon>Xylariales</taxon>
        <taxon>Hypoxylaceae</taxon>
        <taxon>Hypoxylon</taxon>
    </lineage>
</organism>